<evidence type="ECO:0000313" key="11">
    <source>
        <dbReference type="EMBL" id="KAL2080941.1"/>
    </source>
</evidence>
<dbReference type="InterPro" id="IPR043136">
    <property type="entry name" value="B30.2/SPRY_sf"/>
</dbReference>
<dbReference type="CDD" id="cd12893">
    <property type="entry name" value="SPRY_PRY_TRIM35"/>
    <property type="match status" value="1"/>
</dbReference>
<dbReference type="InterPro" id="IPR001841">
    <property type="entry name" value="Znf_RING"/>
</dbReference>
<evidence type="ECO:0000313" key="12">
    <source>
        <dbReference type="Proteomes" id="UP001591681"/>
    </source>
</evidence>
<dbReference type="FunFam" id="2.60.120.920:FF:000004">
    <property type="entry name" value="Butyrophilin subfamily 1 member A1"/>
    <property type="match status" value="1"/>
</dbReference>
<keyword evidence="12" id="KW-1185">Reference proteome</keyword>
<dbReference type="AlphaFoldDB" id="A0ABD1J2T6"/>
<protein>
    <recommendedName>
        <fullName evidence="13">Zinc-binding protein A33-like</fullName>
    </recommendedName>
</protein>
<dbReference type="InterPro" id="IPR013320">
    <property type="entry name" value="ConA-like_dom_sf"/>
</dbReference>
<gene>
    <name evidence="11" type="ORF">ACEWY4_022794</name>
</gene>
<dbReference type="Pfam" id="PF13765">
    <property type="entry name" value="PRY"/>
    <property type="match status" value="1"/>
</dbReference>
<evidence type="ECO:0000256" key="5">
    <source>
        <dbReference type="ARBA" id="ARBA00022771"/>
    </source>
</evidence>
<keyword evidence="6" id="KW-0862">Zinc</keyword>
<dbReference type="Gene3D" id="3.30.40.10">
    <property type="entry name" value="Zinc/RING finger domain, C3HC4 (zinc finger)"/>
    <property type="match status" value="1"/>
</dbReference>
<dbReference type="GO" id="GO:0008270">
    <property type="term" value="F:zinc ion binding"/>
    <property type="evidence" value="ECO:0007669"/>
    <property type="project" value="UniProtKB-KW"/>
</dbReference>
<dbReference type="GO" id="GO:0005737">
    <property type="term" value="C:cytoplasm"/>
    <property type="evidence" value="ECO:0007669"/>
    <property type="project" value="UniProtKB-SubCell"/>
</dbReference>
<comment type="similarity">
    <text evidence="2">Belongs to the TRIM/RBCC family.</text>
</comment>
<dbReference type="PROSITE" id="PS50089">
    <property type="entry name" value="ZF_RING_2"/>
    <property type="match status" value="1"/>
</dbReference>
<keyword evidence="5 7" id="KW-0863">Zinc-finger</keyword>
<dbReference type="InterPro" id="IPR018957">
    <property type="entry name" value="Znf_C3HC4_RING-type"/>
</dbReference>
<dbReference type="SMART" id="SM00589">
    <property type="entry name" value="PRY"/>
    <property type="match status" value="1"/>
</dbReference>
<reference evidence="11 12" key="1">
    <citation type="submission" date="2024-09" db="EMBL/GenBank/DDBJ databases">
        <title>A chromosome-level genome assembly of Gray's grenadier anchovy, Coilia grayii.</title>
        <authorList>
            <person name="Fu Z."/>
        </authorList>
    </citation>
    <scope>NUCLEOTIDE SEQUENCE [LARGE SCALE GENOMIC DNA]</scope>
    <source>
        <strain evidence="11">G4</strain>
        <tissue evidence="11">Muscle</tissue>
    </source>
</reference>
<dbReference type="SMART" id="SM00184">
    <property type="entry name" value="RING"/>
    <property type="match status" value="1"/>
</dbReference>
<dbReference type="CDD" id="cd22249">
    <property type="entry name" value="UDM1_RNF168_RNF169-like"/>
    <property type="match status" value="1"/>
</dbReference>
<evidence type="ECO:0000256" key="1">
    <source>
        <dbReference type="ARBA" id="ARBA00004496"/>
    </source>
</evidence>
<keyword evidence="3" id="KW-0963">Cytoplasm</keyword>
<dbReference type="PROSITE" id="PS50188">
    <property type="entry name" value="B302_SPRY"/>
    <property type="match status" value="1"/>
</dbReference>
<evidence type="ECO:0000259" key="9">
    <source>
        <dbReference type="PROSITE" id="PS50119"/>
    </source>
</evidence>
<sequence length="529" mass="59787">MATTRLLSEEDFCCPICCDKYKDPVILTCSHSACKGCLRKFWKTKKCKECPVCRAKSTSYSLPPNLALRHLCEAFQQDGGQGATVGSEGQGATVGSEGQGATVGSEGLCSLHNEKFKLFCLEDKQPVCLECRDSKTHKNHNFSPIHETAQEHKDDLKIKIKPLKNKLANFRNAKKMCDETAQHIQVQAQHTEKQIKQEFEKLHQFLHDEEAARIAALREEEEQKSQMMKEKIEKMSREISSLSFHLKVIKQTLAADDITFLQSQGTLINVAKHLGNLKFRVWEKMKDLVQYTPVTLDPNTAHPQLILSDDLTSVRHSDQVQQLPDNPERFDKLSNVLGSEGLESGTHCWEVEIGDGHFWGLGVRTESSQRKGQFSSSSGVWSVSHADGKYSADSPSQPHTLLKLKQKPQRIRVELDWDKGKLSFSDLHGNTPLYTFTDTFTETVFPLFYGRISLRILPENITSISEFTLVSFLCGLWLFCKGDGAGISPQLKFVLYIDVCSASNSEHIILYRSFSYQIYRIAGHVLYYL</sequence>
<feature type="domain" description="B30.2/SPRY" evidence="10">
    <location>
        <begin position="274"/>
        <end position="466"/>
    </location>
</feature>
<dbReference type="PRINTS" id="PR01407">
    <property type="entry name" value="BUTYPHLNCDUF"/>
</dbReference>
<evidence type="ECO:0008006" key="13">
    <source>
        <dbReference type="Google" id="ProtNLM"/>
    </source>
</evidence>
<evidence type="ECO:0000256" key="7">
    <source>
        <dbReference type="PROSITE-ProRule" id="PRU00024"/>
    </source>
</evidence>
<evidence type="ECO:0000256" key="3">
    <source>
        <dbReference type="ARBA" id="ARBA00022490"/>
    </source>
</evidence>
<keyword evidence="4" id="KW-0479">Metal-binding</keyword>
<dbReference type="InterPro" id="IPR013083">
    <property type="entry name" value="Znf_RING/FYVE/PHD"/>
</dbReference>
<accession>A0ABD1J2T6</accession>
<organism evidence="11 12">
    <name type="scientific">Coilia grayii</name>
    <name type="common">Gray's grenadier anchovy</name>
    <dbReference type="NCBI Taxonomy" id="363190"/>
    <lineage>
        <taxon>Eukaryota</taxon>
        <taxon>Metazoa</taxon>
        <taxon>Chordata</taxon>
        <taxon>Craniata</taxon>
        <taxon>Vertebrata</taxon>
        <taxon>Euteleostomi</taxon>
        <taxon>Actinopterygii</taxon>
        <taxon>Neopterygii</taxon>
        <taxon>Teleostei</taxon>
        <taxon>Clupei</taxon>
        <taxon>Clupeiformes</taxon>
        <taxon>Clupeoidei</taxon>
        <taxon>Engraulidae</taxon>
        <taxon>Coilinae</taxon>
        <taxon>Coilia</taxon>
    </lineage>
</organism>
<evidence type="ECO:0000259" key="10">
    <source>
        <dbReference type="PROSITE" id="PS50188"/>
    </source>
</evidence>
<dbReference type="InterPro" id="IPR001870">
    <property type="entry name" value="B30.2/SPRY"/>
</dbReference>
<evidence type="ECO:0000256" key="2">
    <source>
        <dbReference type="ARBA" id="ARBA00008518"/>
    </source>
</evidence>
<dbReference type="Gene3D" id="2.60.120.920">
    <property type="match status" value="1"/>
</dbReference>
<dbReference type="SMART" id="SM00336">
    <property type="entry name" value="BBOX"/>
    <property type="match status" value="1"/>
</dbReference>
<dbReference type="Pfam" id="PF00622">
    <property type="entry name" value="SPRY"/>
    <property type="match status" value="1"/>
</dbReference>
<dbReference type="Gene3D" id="3.30.160.60">
    <property type="entry name" value="Classic Zinc Finger"/>
    <property type="match status" value="1"/>
</dbReference>
<evidence type="ECO:0000256" key="6">
    <source>
        <dbReference type="ARBA" id="ARBA00022833"/>
    </source>
</evidence>
<dbReference type="Pfam" id="PF00643">
    <property type="entry name" value="zf-B_box"/>
    <property type="match status" value="1"/>
</dbReference>
<dbReference type="SUPFAM" id="SSF49899">
    <property type="entry name" value="Concanavalin A-like lectins/glucanases"/>
    <property type="match status" value="1"/>
</dbReference>
<dbReference type="InterPro" id="IPR050143">
    <property type="entry name" value="TRIM/RBCC"/>
</dbReference>
<dbReference type="InterPro" id="IPR003879">
    <property type="entry name" value="Butyrophylin_SPRY"/>
</dbReference>
<name>A0ABD1J2T6_9TELE</name>
<dbReference type="InterPro" id="IPR000315">
    <property type="entry name" value="Znf_B-box"/>
</dbReference>
<comment type="subcellular location">
    <subcellularLocation>
        <location evidence="1">Cytoplasm</location>
    </subcellularLocation>
</comment>
<dbReference type="Proteomes" id="UP001591681">
    <property type="component" value="Unassembled WGS sequence"/>
</dbReference>
<feature type="domain" description="B box-type" evidence="9">
    <location>
        <begin position="104"/>
        <end position="145"/>
    </location>
</feature>
<comment type="caution">
    <text evidence="11">The sequence shown here is derived from an EMBL/GenBank/DDBJ whole genome shotgun (WGS) entry which is preliminary data.</text>
</comment>
<evidence type="ECO:0000256" key="4">
    <source>
        <dbReference type="ARBA" id="ARBA00022723"/>
    </source>
</evidence>
<dbReference type="SUPFAM" id="SSF57850">
    <property type="entry name" value="RING/U-box"/>
    <property type="match status" value="1"/>
</dbReference>
<dbReference type="PROSITE" id="PS50119">
    <property type="entry name" value="ZF_BBOX"/>
    <property type="match status" value="1"/>
</dbReference>
<dbReference type="SMART" id="SM00449">
    <property type="entry name" value="SPRY"/>
    <property type="match status" value="1"/>
</dbReference>
<dbReference type="InterPro" id="IPR006574">
    <property type="entry name" value="PRY"/>
</dbReference>
<dbReference type="SUPFAM" id="SSF57845">
    <property type="entry name" value="B-box zinc-binding domain"/>
    <property type="match status" value="1"/>
</dbReference>
<dbReference type="InterPro" id="IPR003877">
    <property type="entry name" value="SPRY_dom"/>
</dbReference>
<dbReference type="PANTHER" id="PTHR24103">
    <property type="entry name" value="E3 UBIQUITIN-PROTEIN LIGASE TRIM"/>
    <property type="match status" value="1"/>
</dbReference>
<dbReference type="Pfam" id="PF00097">
    <property type="entry name" value="zf-C3HC4"/>
    <property type="match status" value="1"/>
</dbReference>
<feature type="domain" description="RING-type" evidence="8">
    <location>
        <begin position="14"/>
        <end position="54"/>
    </location>
</feature>
<dbReference type="EMBL" id="JBHFQA010000020">
    <property type="protein sequence ID" value="KAL2080941.1"/>
    <property type="molecule type" value="Genomic_DNA"/>
</dbReference>
<proteinExistence type="inferred from homology"/>
<evidence type="ECO:0000259" key="8">
    <source>
        <dbReference type="PROSITE" id="PS50089"/>
    </source>
</evidence>